<comment type="function">
    <text evidence="1">Removes C-terminal D-alanyl residues from sugar-peptide cell wall precursors.</text>
</comment>
<evidence type="ECO:0000256" key="15">
    <source>
        <dbReference type="RuleBase" id="RU004016"/>
    </source>
</evidence>
<dbReference type="InterPro" id="IPR012338">
    <property type="entry name" value="Beta-lactam/transpept-like"/>
</dbReference>
<dbReference type="SMART" id="SM00936">
    <property type="entry name" value="PBP5_C"/>
    <property type="match status" value="1"/>
</dbReference>
<reference evidence="18 19" key="1">
    <citation type="submission" date="2019-06" db="EMBL/GenBank/DDBJ databases">
        <title>Whole genome sequence for Rhodospirillaceae sp. R148.</title>
        <authorList>
            <person name="Wang G."/>
        </authorList>
    </citation>
    <scope>NUCLEOTIDE SEQUENCE [LARGE SCALE GENOMIC DNA]</scope>
    <source>
        <strain evidence="18 19">R148</strain>
    </source>
</reference>
<evidence type="ECO:0000256" key="7">
    <source>
        <dbReference type="ARBA" id="ARBA00022729"/>
    </source>
</evidence>
<evidence type="ECO:0000256" key="12">
    <source>
        <dbReference type="ARBA" id="ARBA00034000"/>
    </source>
</evidence>
<dbReference type="GO" id="GO:0006508">
    <property type="term" value="P:proteolysis"/>
    <property type="evidence" value="ECO:0007669"/>
    <property type="project" value="UniProtKB-KW"/>
</dbReference>
<evidence type="ECO:0000256" key="9">
    <source>
        <dbReference type="ARBA" id="ARBA00022960"/>
    </source>
</evidence>
<evidence type="ECO:0000256" key="2">
    <source>
        <dbReference type="ARBA" id="ARBA00004752"/>
    </source>
</evidence>
<dbReference type="Pfam" id="PF00768">
    <property type="entry name" value="Peptidase_S11"/>
    <property type="match status" value="1"/>
</dbReference>
<comment type="pathway">
    <text evidence="2">Cell wall biogenesis; peptidoglycan biosynthesis.</text>
</comment>
<dbReference type="PANTHER" id="PTHR21581">
    <property type="entry name" value="D-ALANYL-D-ALANINE CARBOXYPEPTIDASE"/>
    <property type="match status" value="1"/>
</dbReference>
<evidence type="ECO:0000256" key="13">
    <source>
        <dbReference type="PIRSR" id="PIRSR618044-1"/>
    </source>
</evidence>
<evidence type="ECO:0000313" key="18">
    <source>
        <dbReference type="EMBL" id="TQV79401.1"/>
    </source>
</evidence>
<comment type="catalytic activity">
    <reaction evidence="12">
        <text>Preferential cleavage: (Ac)2-L-Lys-D-Ala-|-D-Ala. Also transpeptidation of peptidyl-alanyl moieties that are N-acyl substituents of D-alanine.</text>
        <dbReference type="EC" id="3.4.16.4"/>
    </reaction>
</comment>
<dbReference type="Gene3D" id="2.60.410.10">
    <property type="entry name" value="D-Ala-D-Ala carboxypeptidase, C-terminal domain"/>
    <property type="match status" value="1"/>
</dbReference>
<keyword evidence="19" id="KW-1185">Reference proteome</keyword>
<dbReference type="GO" id="GO:0071555">
    <property type="term" value="P:cell wall organization"/>
    <property type="evidence" value="ECO:0007669"/>
    <property type="project" value="UniProtKB-KW"/>
</dbReference>
<feature type="chain" id="PRO_5022161911" description="serine-type D-Ala-D-Ala carboxypeptidase" evidence="16">
    <location>
        <begin position="28"/>
        <end position="382"/>
    </location>
</feature>
<dbReference type="InterPro" id="IPR012907">
    <property type="entry name" value="Peptidase_S11_C"/>
</dbReference>
<feature type="active site" description="Acyl-ester intermediate" evidence="13">
    <location>
        <position position="64"/>
    </location>
</feature>
<evidence type="ECO:0000256" key="3">
    <source>
        <dbReference type="ARBA" id="ARBA00007164"/>
    </source>
</evidence>
<dbReference type="OrthoDB" id="9795979at2"/>
<dbReference type="InterPro" id="IPR015956">
    <property type="entry name" value="Peniciliin-bd_prot_C_sf"/>
</dbReference>
<gene>
    <name evidence="18" type="ORF">FKG95_16315</name>
</gene>
<comment type="similarity">
    <text evidence="3 15">Belongs to the peptidase S11 family.</text>
</comment>
<evidence type="ECO:0000256" key="4">
    <source>
        <dbReference type="ARBA" id="ARBA00012448"/>
    </source>
</evidence>
<dbReference type="PRINTS" id="PR00725">
    <property type="entry name" value="DADACBPTASE1"/>
</dbReference>
<keyword evidence="11" id="KW-0961">Cell wall biogenesis/degradation</keyword>
<feature type="signal peptide" evidence="16">
    <location>
        <begin position="1"/>
        <end position="27"/>
    </location>
</feature>
<dbReference type="SUPFAM" id="SSF69189">
    <property type="entry name" value="Penicillin-binding protein associated domain"/>
    <property type="match status" value="1"/>
</dbReference>
<feature type="active site" evidence="13">
    <location>
        <position position="121"/>
    </location>
</feature>
<keyword evidence="10" id="KW-0573">Peptidoglycan synthesis</keyword>
<evidence type="ECO:0000256" key="14">
    <source>
        <dbReference type="PIRSR" id="PIRSR618044-2"/>
    </source>
</evidence>
<protein>
    <recommendedName>
        <fullName evidence="4">serine-type D-Ala-D-Ala carboxypeptidase</fullName>
        <ecNumber evidence="4">3.4.16.4</ecNumber>
    </recommendedName>
</protein>
<evidence type="ECO:0000256" key="11">
    <source>
        <dbReference type="ARBA" id="ARBA00023316"/>
    </source>
</evidence>
<feature type="active site" description="Acyl-ester intermediate" evidence="13">
    <location>
        <position position="61"/>
    </location>
</feature>
<evidence type="ECO:0000256" key="16">
    <source>
        <dbReference type="SAM" id="SignalP"/>
    </source>
</evidence>
<dbReference type="GO" id="GO:0008360">
    <property type="term" value="P:regulation of cell shape"/>
    <property type="evidence" value="ECO:0007669"/>
    <property type="project" value="UniProtKB-KW"/>
</dbReference>
<dbReference type="InterPro" id="IPR001967">
    <property type="entry name" value="Peptidase_S11_N"/>
</dbReference>
<dbReference type="AlphaFoldDB" id="A0A545TQK1"/>
<accession>A0A545TQK1</accession>
<evidence type="ECO:0000256" key="6">
    <source>
        <dbReference type="ARBA" id="ARBA00022670"/>
    </source>
</evidence>
<evidence type="ECO:0000256" key="10">
    <source>
        <dbReference type="ARBA" id="ARBA00022984"/>
    </source>
</evidence>
<dbReference type="EC" id="3.4.16.4" evidence="4"/>
<evidence type="ECO:0000259" key="17">
    <source>
        <dbReference type="SMART" id="SM00936"/>
    </source>
</evidence>
<keyword evidence="5 18" id="KW-0121">Carboxypeptidase</keyword>
<dbReference type="Pfam" id="PF07943">
    <property type="entry name" value="PBP5_C"/>
    <property type="match status" value="1"/>
</dbReference>
<evidence type="ECO:0000313" key="19">
    <source>
        <dbReference type="Proteomes" id="UP000315252"/>
    </source>
</evidence>
<evidence type="ECO:0000256" key="5">
    <source>
        <dbReference type="ARBA" id="ARBA00022645"/>
    </source>
</evidence>
<dbReference type="GO" id="GO:0009252">
    <property type="term" value="P:peptidoglycan biosynthetic process"/>
    <property type="evidence" value="ECO:0007669"/>
    <property type="project" value="UniProtKB-UniPathway"/>
</dbReference>
<sequence length="382" mass="41716">MPQRHLRRFTLSLALVSGLSLPWGAAAQVLETQAREAYMIDVATGTVLLEKNAEESMPPASMSKIMTAVVVFERLKDGRLSLEEKLPVSEKAWKKGGSKMFVRVGDQISVENLLQGVIVQSGNDACIVLAEGLAGTEEAFADVMTEKAREIGMTGSTFANATGWPDPNHRMTARDLATLANYVITEFPEYYHYYSQTEFTWSDIKQSNRNPLLYMNIGADGLKTGHTEEAGYGLTSSAVKDDRRLILVVNGLPSVRARSEESARLLQWGFREFDNYKLFSAGETVEEASVWLGEENTVPLVTAEDVLITLPRQARDSMRVTVTYEGPISAPIEEGAQLATLRVEAKDVETIEIPLVTGAAVGQLGGFGKITAGVKHLIFGAP</sequence>
<dbReference type="Proteomes" id="UP000315252">
    <property type="component" value="Unassembled WGS sequence"/>
</dbReference>
<dbReference type="SUPFAM" id="SSF56601">
    <property type="entry name" value="beta-lactamase/transpeptidase-like"/>
    <property type="match status" value="1"/>
</dbReference>
<dbReference type="InterPro" id="IPR037167">
    <property type="entry name" value="Peptidase_S11_C_sf"/>
</dbReference>
<proteinExistence type="inferred from homology"/>
<dbReference type="PANTHER" id="PTHR21581:SF6">
    <property type="entry name" value="TRAFFICKING PROTEIN PARTICLE COMPLEX SUBUNIT 12"/>
    <property type="match status" value="1"/>
</dbReference>
<evidence type="ECO:0000256" key="1">
    <source>
        <dbReference type="ARBA" id="ARBA00003217"/>
    </source>
</evidence>
<feature type="binding site" evidence="14">
    <location>
        <position position="223"/>
    </location>
    <ligand>
        <name>substrate</name>
    </ligand>
</feature>
<dbReference type="EMBL" id="VHSH01000005">
    <property type="protein sequence ID" value="TQV79401.1"/>
    <property type="molecule type" value="Genomic_DNA"/>
</dbReference>
<feature type="domain" description="Peptidase S11 D-Ala-D-Ala carboxypeptidase A C-terminal" evidence="17">
    <location>
        <begin position="273"/>
        <end position="363"/>
    </location>
</feature>
<evidence type="ECO:0000256" key="8">
    <source>
        <dbReference type="ARBA" id="ARBA00022801"/>
    </source>
</evidence>
<name>A0A545TQK1_9PROT</name>
<dbReference type="GO" id="GO:0009002">
    <property type="term" value="F:serine-type D-Ala-D-Ala carboxypeptidase activity"/>
    <property type="evidence" value="ECO:0007669"/>
    <property type="project" value="UniProtKB-EC"/>
</dbReference>
<keyword evidence="9" id="KW-0133">Cell shape</keyword>
<keyword evidence="8" id="KW-0378">Hydrolase</keyword>
<dbReference type="InterPro" id="IPR018044">
    <property type="entry name" value="Peptidase_S11"/>
</dbReference>
<keyword evidence="7 16" id="KW-0732">Signal</keyword>
<keyword evidence="6" id="KW-0645">Protease</keyword>
<organism evidence="18 19">
    <name type="scientific">Denitrobaculum tricleocarpae</name>
    <dbReference type="NCBI Taxonomy" id="2591009"/>
    <lineage>
        <taxon>Bacteria</taxon>
        <taxon>Pseudomonadati</taxon>
        <taxon>Pseudomonadota</taxon>
        <taxon>Alphaproteobacteria</taxon>
        <taxon>Rhodospirillales</taxon>
        <taxon>Rhodospirillaceae</taxon>
        <taxon>Denitrobaculum</taxon>
    </lineage>
</organism>
<comment type="caution">
    <text evidence="18">The sequence shown here is derived from an EMBL/GenBank/DDBJ whole genome shotgun (WGS) entry which is preliminary data.</text>
</comment>
<dbReference type="Gene3D" id="3.40.710.10">
    <property type="entry name" value="DD-peptidase/beta-lactamase superfamily"/>
    <property type="match status" value="1"/>
</dbReference>
<dbReference type="UniPathway" id="UPA00219"/>